<dbReference type="EMBL" id="JBHUMV010000003">
    <property type="protein sequence ID" value="MFD2754251.1"/>
    <property type="molecule type" value="Genomic_DNA"/>
</dbReference>
<proteinExistence type="predicted"/>
<name>A0ABW5UM82_9BURK</name>
<gene>
    <name evidence="2" type="ORF">ACFSW6_09135</name>
</gene>
<organism evidence="2 3">
    <name type="scientific">Comamonas terrae</name>
    <dbReference type="NCBI Taxonomy" id="673548"/>
    <lineage>
        <taxon>Bacteria</taxon>
        <taxon>Pseudomonadati</taxon>
        <taxon>Pseudomonadota</taxon>
        <taxon>Betaproteobacteria</taxon>
        <taxon>Burkholderiales</taxon>
        <taxon>Comamonadaceae</taxon>
        <taxon>Comamonas</taxon>
    </lineage>
</organism>
<dbReference type="Proteomes" id="UP001597463">
    <property type="component" value="Unassembled WGS sequence"/>
</dbReference>
<feature type="domain" description="DUF7946" evidence="1">
    <location>
        <begin position="7"/>
        <end position="176"/>
    </location>
</feature>
<keyword evidence="3" id="KW-1185">Reference proteome</keyword>
<accession>A0ABW5UM82</accession>
<dbReference type="RefSeq" id="WP_157082094.1">
    <property type="nucleotide sequence ID" value="NZ_BCNT01000016.1"/>
</dbReference>
<protein>
    <recommendedName>
        <fullName evidence="1">DUF7946 domain-containing protein</fullName>
    </recommendedName>
</protein>
<evidence type="ECO:0000313" key="2">
    <source>
        <dbReference type="EMBL" id="MFD2754251.1"/>
    </source>
</evidence>
<sequence>MDTTVSIIHEGGNADSGKLDLYDSAESLLGFARAVNLISHAFANDNEIKEKLKNLNGFNSEFTGAKRGCFELSFLISFNDRVVKAHGHSVIVDKYWDYFSAALSNSVGLEYVPSTHFVNSILEDEPYIFDHLAEQLESPLKEAHRTIQTRDASSVHIYRPRVGDKVVLNYDTYRYISETTKSTGVESWEGNVTKYNLLTGYGRFFNDSEQRTVPFVIKDFGGGNLLAHQAAASSMSEASKDITSGKRVFQGYAIRDMRQRIKRIEITDIQPIETDE</sequence>
<evidence type="ECO:0000259" key="1">
    <source>
        <dbReference type="Pfam" id="PF25678"/>
    </source>
</evidence>
<dbReference type="Pfam" id="PF25678">
    <property type="entry name" value="DUF7946"/>
    <property type="match status" value="1"/>
</dbReference>
<evidence type="ECO:0000313" key="3">
    <source>
        <dbReference type="Proteomes" id="UP001597463"/>
    </source>
</evidence>
<comment type="caution">
    <text evidence="2">The sequence shown here is derived from an EMBL/GenBank/DDBJ whole genome shotgun (WGS) entry which is preliminary data.</text>
</comment>
<reference evidence="3" key="1">
    <citation type="journal article" date="2019" name="Int. J. Syst. Evol. Microbiol.">
        <title>The Global Catalogue of Microorganisms (GCM) 10K type strain sequencing project: providing services to taxonomists for standard genome sequencing and annotation.</title>
        <authorList>
            <consortium name="The Broad Institute Genomics Platform"/>
            <consortium name="The Broad Institute Genome Sequencing Center for Infectious Disease"/>
            <person name="Wu L."/>
            <person name="Ma J."/>
        </authorList>
    </citation>
    <scope>NUCLEOTIDE SEQUENCE [LARGE SCALE GENOMIC DNA]</scope>
    <source>
        <strain evidence="3">TISTR 1906</strain>
    </source>
</reference>
<dbReference type="InterPro" id="IPR057706">
    <property type="entry name" value="DUF7946"/>
</dbReference>